<gene>
    <name evidence="1" type="ORF">QLX08_002575</name>
</gene>
<evidence type="ECO:0000313" key="2">
    <source>
        <dbReference type="Proteomes" id="UP001432146"/>
    </source>
</evidence>
<dbReference type="AlphaFoldDB" id="A0AAW1AAY1"/>
<name>A0AAW1AAY1_9HYME</name>
<reference evidence="1 2" key="1">
    <citation type="submission" date="2024-05" db="EMBL/GenBank/DDBJ databases">
        <title>The nuclear and mitochondrial genome assemblies of Tetragonisca angustula (Apidae: Meliponini), a tiny yet remarkable pollinator in the Neotropics.</title>
        <authorList>
            <person name="Ferrari R."/>
            <person name="Ricardo P.C."/>
            <person name="Dias F.C."/>
            <person name="Araujo N.S."/>
            <person name="Soares D.O."/>
            <person name="Zhou Q.-S."/>
            <person name="Zhu C.-D."/>
            <person name="Coutinho L."/>
            <person name="Airas M.C."/>
            <person name="Batista T.M."/>
        </authorList>
    </citation>
    <scope>NUCLEOTIDE SEQUENCE [LARGE SCALE GENOMIC DNA]</scope>
    <source>
        <strain evidence="1">ASF017062</strain>
        <tissue evidence="1">Abdomen</tissue>
    </source>
</reference>
<dbReference type="Proteomes" id="UP001432146">
    <property type="component" value="Unassembled WGS sequence"/>
</dbReference>
<sequence length="76" mass="8324">MAPKRLRFTFEHVTLNSNAIAGGAASLDAIFSQDIDNREIGVGVCYNMWNNTRENSVQSVFRDQIGARVIANGHSA</sequence>
<evidence type="ECO:0000313" key="1">
    <source>
        <dbReference type="EMBL" id="KAK9306963.1"/>
    </source>
</evidence>
<dbReference type="EMBL" id="JAWNGG020000035">
    <property type="protein sequence ID" value="KAK9306963.1"/>
    <property type="molecule type" value="Genomic_DNA"/>
</dbReference>
<organism evidence="1 2">
    <name type="scientific">Tetragonisca angustula</name>
    <dbReference type="NCBI Taxonomy" id="166442"/>
    <lineage>
        <taxon>Eukaryota</taxon>
        <taxon>Metazoa</taxon>
        <taxon>Ecdysozoa</taxon>
        <taxon>Arthropoda</taxon>
        <taxon>Hexapoda</taxon>
        <taxon>Insecta</taxon>
        <taxon>Pterygota</taxon>
        <taxon>Neoptera</taxon>
        <taxon>Endopterygota</taxon>
        <taxon>Hymenoptera</taxon>
        <taxon>Apocrita</taxon>
        <taxon>Aculeata</taxon>
        <taxon>Apoidea</taxon>
        <taxon>Anthophila</taxon>
        <taxon>Apidae</taxon>
        <taxon>Tetragonisca</taxon>
    </lineage>
</organism>
<protein>
    <submittedName>
        <fullName evidence="1">Uncharacterized protein</fullName>
    </submittedName>
</protein>
<comment type="caution">
    <text evidence="1">The sequence shown here is derived from an EMBL/GenBank/DDBJ whole genome shotgun (WGS) entry which is preliminary data.</text>
</comment>
<accession>A0AAW1AAY1</accession>
<proteinExistence type="predicted"/>
<keyword evidence="2" id="KW-1185">Reference proteome</keyword>